<dbReference type="GeneID" id="140007554"/>
<feature type="compositionally biased region" description="Basic and acidic residues" evidence="1">
    <location>
        <begin position="730"/>
        <end position="739"/>
    </location>
</feature>
<dbReference type="PANTHER" id="PTHR46033:SF67">
    <property type="entry name" value="AMINOTRANSFERASE-LIKE, PLANT MOBILE DOMAIN FAMILY PROTEIN"/>
    <property type="match status" value="1"/>
</dbReference>
<feature type="region of interest" description="Disordered" evidence="1">
    <location>
        <begin position="724"/>
        <end position="744"/>
    </location>
</feature>
<dbReference type="InterPro" id="IPR044824">
    <property type="entry name" value="MAIN-like"/>
</dbReference>
<dbReference type="Pfam" id="PF10536">
    <property type="entry name" value="PMD"/>
    <property type="match status" value="1"/>
</dbReference>
<name>A0ABM4UGB9_COFAR</name>
<proteinExistence type="predicted"/>
<accession>A0ABM4UGB9</accession>
<gene>
    <name evidence="4" type="primary">LOC140007554</name>
</gene>
<dbReference type="Proteomes" id="UP001652660">
    <property type="component" value="Chromosome 5c"/>
</dbReference>
<reference evidence="4" key="1">
    <citation type="submission" date="2025-08" db="UniProtKB">
        <authorList>
            <consortium name="RefSeq"/>
        </authorList>
    </citation>
    <scope>IDENTIFICATION</scope>
    <source>
        <tissue evidence="4">Leaves</tissue>
    </source>
</reference>
<evidence type="ECO:0000313" key="4">
    <source>
        <dbReference type="RefSeq" id="XP_071906334.1"/>
    </source>
</evidence>
<feature type="region of interest" description="Disordered" evidence="1">
    <location>
        <begin position="498"/>
        <end position="571"/>
    </location>
</feature>
<feature type="compositionally biased region" description="Basic and acidic residues" evidence="1">
    <location>
        <begin position="521"/>
        <end position="545"/>
    </location>
</feature>
<organism evidence="3 4">
    <name type="scientific">Coffea arabica</name>
    <name type="common">Arabian coffee</name>
    <dbReference type="NCBI Taxonomy" id="13443"/>
    <lineage>
        <taxon>Eukaryota</taxon>
        <taxon>Viridiplantae</taxon>
        <taxon>Streptophyta</taxon>
        <taxon>Embryophyta</taxon>
        <taxon>Tracheophyta</taxon>
        <taxon>Spermatophyta</taxon>
        <taxon>Magnoliopsida</taxon>
        <taxon>eudicotyledons</taxon>
        <taxon>Gunneridae</taxon>
        <taxon>Pentapetalae</taxon>
        <taxon>asterids</taxon>
        <taxon>lamiids</taxon>
        <taxon>Gentianales</taxon>
        <taxon>Rubiaceae</taxon>
        <taxon>Ixoroideae</taxon>
        <taxon>Gardenieae complex</taxon>
        <taxon>Bertiereae - Coffeeae clade</taxon>
        <taxon>Coffeeae</taxon>
        <taxon>Coffea</taxon>
    </lineage>
</organism>
<dbReference type="RefSeq" id="XP_071906334.1">
    <property type="nucleotide sequence ID" value="XM_072050233.1"/>
</dbReference>
<feature type="compositionally biased region" description="Low complexity" evidence="1">
    <location>
        <begin position="498"/>
        <end position="514"/>
    </location>
</feature>
<sequence length="878" mass="97984">MAEVLVQKLMAELKEEMVCPTGGEPTVRIAHFLTPSVTSIDGPVFDLPPNTCFPGATSSFAAILKKSNLKVNFCGWRNPQKDWKTWVDRMSSLHRAAWRKAGIFDAIMNSTYLITRNEDLIFSFGEKWCPDTNTFVFPWGEATITLEDMMILGGYSVLGDPVFRPVDTDEFAEVEKKLLLARSGLAKSKSKKPSQSLWLTKFMDSGNEIEHEAFLALWLSRFVFPNKTSDDTVQKIVIPIAIHLARGTKIALAPAILANLYASLSELKQALVDSRRMQNVNEQDKILELLISAPFQLVQIWILERFLTLLPKPVTLEHGQPRFAKWSGLRMEDMIDVSLSIDEAADFFLWRPYAIGCKNSLPHYIYKEKEHWVLVGSDMDEDLEALVRCLRVSELVGIESDCIMQYLPHRVAMQFGFDQGLPGQVTRANLNISLAWENYTRTVRDERLYIPSRLFEPDVTTQYLVWWRKSMSVHLAASVDSVTGARYKGLKKQLLLKSSQKKSASGAPASASLPRMCETVRPNDSEKKAIADKESAQTSSEKESDNISLVPPGFPPKPNQTGTSNSEDADHQIQAKRLKEGADGNHKAQNIIRMTGAQYKKYIADRVKSSGKRVQLKSDKKKPNNNEVVTPGFPTKGNILGKRELEDEDGHTRVKRLRKVTDVSGKTENVVILTGSEYKAMLLNTAGRKSDNHGSLPLDFSPKHNTVGAKGSVDRNGCVQFESLGNNANGKDKSQRDSQLEGPISSISENITVQKMQVEPSEIKLETEMEKRSSRMALAHETETTPDVYLTGRLVGCGSRHKCEGSETQPFCHLPAGPSLPNLIKDSSEAGAVIHEMFGVDKGNGKSCSHEAWDVLAWKLEARIRNIESTISRYRGGL</sequence>
<protein>
    <recommendedName>
        <fullName evidence="2">Aminotransferase-like plant mobile domain-containing protein</fullName>
    </recommendedName>
</protein>
<evidence type="ECO:0000313" key="3">
    <source>
        <dbReference type="Proteomes" id="UP001652660"/>
    </source>
</evidence>
<evidence type="ECO:0000259" key="2">
    <source>
        <dbReference type="Pfam" id="PF10536"/>
    </source>
</evidence>
<keyword evidence="3" id="KW-1185">Reference proteome</keyword>
<feature type="region of interest" description="Disordered" evidence="1">
    <location>
        <begin position="610"/>
        <end position="640"/>
    </location>
</feature>
<dbReference type="PANTHER" id="PTHR46033">
    <property type="entry name" value="PROTEIN MAIN-LIKE 2"/>
    <property type="match status" value="1"/>
</dbReference>
<feature type="domain" description="Aminotransferase-like plant mobile" evidence="2">
    <location>
        <begin position="102"/>
        <end position="468"/>
    </location>
</feature>
<evidence type="ECO:0000256" key="1">
    <source>
        <dbReference type="SAM" id="MobiDB-lite"/>
    </source>
</evidence>
<dbReference type="InterPro" id="IPR019557">
    <property type="entry name" value="AminoTfrase-like_pln_mobile"/>
</dbReference>